<name>A0A6C0GU26_9BACT</name>
<dbReference type="AlphaFoldDB" id="A0A6C0GU26"/>
<evidence type="ECO:0000313" key="1">
    <source>
        <dbReference type="EMBL" id="QHT71324.1"/>
    </source>
</evidence>
<organism evidence="1 2">
    <name type="scientific">Rhodocytophaga rosea</name>
    <dbReference type="NCBI Taxonomy" id="2704465"/>
    <lineage>
        <taxon>Bacteria</taxon>
        <taxon>Pseudomonadati</taxon>
        <taxon>Bacteroidota</taxon>
        <taxon>Cytophagia</taxon>
        <taxon>Cytophagales</taxon>
        <taxon>Rhodocytophagaceae</taxon>
        <taxon>Rhodocytophaga</taxon>
    </lineage>
</organism>
<sequence length="99" mass="11290">MSVHHIFISAIPMKVFPSYDKSLWPMLAQGSISYEKCLLAEQFSFFTIGKFATGIKNASTTELLQLRKRLANDLKAYPRKAYFFNALLKIVKSQLKKNG</sequence>
<keyword evidence="2" id="KW-1185">Reference proteome</keyword>
<dbReference type="RefSeq" id="WP_162447263.1">
    <property type="nucleotide sequence ID" value="NZ_CP048222.1"/>
</dbReference>
<gene>
    <name evidence="1" type="ORF">GXP67_34050</name>
</gene>
<evidence type="ECO:0000313" key="2">
    <source>
        <dbReference type="Proteomes" id="UP000480178"/>
    </source>
</evidence>
<reference evidence="1 2" key="1">
    <citation type="submission" date="2020-01" db="EMBL/GenBank/DDBJ databases">
        <authorList>
            <person name="Kim M.K."/>
        </authorList>
    </citation>
    <scope>NUCLEOTIDE SEQUENCE [LARGE SCALE GENOMIC DNA]</scope>
    <source>
        <strain evidence="1 2">172606-1</strain>
    </source>
</reference>
<protein>
    <submittedName>
        <fullName evidence="1">Uncharacterized protein</fullName>
    </submittedName>
</protein>
<proteinExistence type="predicted"/>
<dbReference type="EMBL" id="CP048222">
    <property type="protein sequence ID" value="QHT71324.1"/>
    <property type="molecule type" value="Genomic_DNA"/>
</dbReference>
<dbReference type="Proteomes" id="UP000480178">
    <property type="component" value="Chromosome"/>
</dbReference>
<dbReference type="KEGG" id="rhoz:GXP67_34050"/>
<accession>A0A6C0GU26</accession>